<gene>
    <name evidence="4" type="ORF">EJC50_03090</name>
</gene>
<evidence type="ECO:0000313" key="5">
    <source>
        <dbReference type="Proteomes" id="UP000272528"/>
    </source>
</evidence>
<dbReference type="SUPFAM" id="SSF46689">
    <property type="entry name" value="Homeodomain-like"/>
    <property type="match status" value="1"/>
</dbReference>
<keyword evidence="5" id="KW-1185">Reference proteome</keyword>
<dbReference type="InterPro" id="IPR050624">
    <property type="entry name" value="HTH-type_Tx_Regulator"/>
</dbReference>
<evidence type="ECO:0000259" key="3">
    <source>
        <dbReference type="PROSITE" id="PS50977"/>
    </source>
</evidence>
<dbReference type="PANTHER" id="PTHR43479">
    <property type="entry name" value="ACREF/ENVCD OPERON REPRESSOR-RELATED"/>
    <property type="match status" value="1"/>
</dbReference>
<dbReference type="Pfam" id="PF00440">
    <property type="entry name" value="TetR_N"/>
    <property type="match status" value="1"/>
</dbReference>
<dbReference type="GO" id="GO:0003677">
    <property type="term" value="F:DNA binding"/>
    <property type="evidence" value="ECO:0007669"/>
    <property type="project" value="UniProtKB-UniRule"/>
</dbReference>
<organism evidence="4 5">
    <name type="scientific">Paenibacillus albus</name>
    <dbReference type="NCBI Taxonomy" id="2495582"/>
    <lineage>
        <taxon>Bacteria</taxon>
        <taxon>Bacillati</taxon>
        <taxon>Bacillota</taxon>
        <taxon>Bacilli</taxon>
        <taxon>Bacillales</taxon>
        <taxon>Paenibacillaceae</taxon>
        <taxon>Paenibacillus</taxon>
    </lineage>
</organism>
<dbReference type="Proteomes" id="UP000272528">
    <property type="component" value="Chromosome"/>
</dbReference>
<dbReference type="InterPro" id="IPR009057">
    <property type="entry name" value="Homeodomain-like_sf"/>
</dbReference>
<proteinExistence type="predicted"/>
<dbReference type="Gene3D" id="1.10.357.10">
    <property type="entry name" value="Tetracycline Repressor, domain 2"/>
    <property type="match status" value="1"/>
</dbReference>
<dbReference type="AlphaFoldDB" id="A0A3Q8X4J0"/>
<dbReference type="InterPro" id="IPR039532">
    <property type="entry name" value="TetR_C_Firmicutes"/>
</dbReference>
<dbReference type="KEGG" id="palb:EJC50_03090"/>
<dbReference type="EMBL" id="CP034437">
    <property type="protein sequence ID" value="AZN38772.1"/>
    <property type="molecule type" value="Genomic_DNA"/>
</dbReference>
<dbReference type="RefSeq" id="WP_126012202.1">
    <property type="nucleotide sequence ID" value="NZ_CP034437.1"/>
</dbReference>
<evidence type="ECO:0000256" key="1">
    <source>
        <dbReference type="ARBA" id="ARBA00023125"/>
    </source>
</evidence>
<name>A0A3Q8X4J0_9BACL</name>
<evidence type="ECO:0000313" key="4">
    <source>
        <dbReference type="EMBL" id="AZN38772.1"/>
    </source>
</evidence>
<sequence>MTDKFDRRQAKTKQALRKALMDLIEENGMEGLTVTNISARADVNRGTFYLHYRDVQDMMSQLKTEILEAVNLLMQQVDIYELRKYAAREEPYPGMVHMIEELERHGDFLKIILGPKGDPAFPITLKALITKHIWGKMLSHQAMKELLVPAEYLLAYTTSANFSILTHWIESGMKQTPTEVAHILMRIIYHGPMHALNLD</sequence>
<reference evidence="5" key="1">
    <citation type="submission" date="2018-12" db="EMBL/GenBank/DDBJ databases">
        <title>Genome sequence of Peanibacillus sp.</title>
        <authorList>
            <person name="Subramani G."/>
            <person name="Srinivasan S."/>
            <person name="Kim M.K."/>
        </authorList>
    </citation>
    <scope>NUCLEOTIDE SEQUENCE [LARGE SCALE GENOMIC DNA]</scope>
    <source>
        <strain evidence="5">18JY67-1</strain>
    </source>
</reference>
<dbReference type="OrthoDB" id="9810250at2"/>
<dbReference type="PANTHER" id="PTHR43479:SF7">
    <property type="entry name" value="TETR-FAMILY TRANSCRIPTIONAL REGULATOR"/>
    <property type="match status" value="1"/>
</dbReference>
<feature type="DNA-binding region" description="H-T-H motif" evidence="2">
    <location>
        <begin position="33"/>
        <end position="52"/>
    </location>
</feature>
<evidence type="ECO:0000256" key="2">
    <source>
        <dbReference type="PROSITE-ProRule" id="PRU00335"/>
    </source>
</evidence>
<dbReference type="InterPro" id="IPR001647">
    <property type="entry name" value="HTH_TetR"/>
</dbReference>
<keyword evidence="1 2" id="KW-0238">DNA-binding</keyword>
<accession>A0A3Q8X4J0</accession>
<dbReference type="PROSITE" id="PS50977">
    <property type="entry name" value="HTH_TETR_2"/>
    <property type="match status" value="1"/>
</dbReference>
<feature type="domain" description="HTH tetR-type" evidence="3">
    <location>
        <begin position="10"/>
        <end position="70"/>
    </location>
</feature>
<protein>
    <submittedName>
        <fullName evidence="4">TetR/AcrR family transcriptional regulator</fullName>
    </submittedName>
</protein>
<dbReference type="Pfam" id="PF14278">
    <property type="entry name" value="TetR_C_8"/>
    <property type="match status" value="1"/>
</dbReference>